<dbReference type="GO" id="GO:0006740">
    <property type="term" value="P:NADPH regeneration"/>
    <property type="evidence" value="ECO:0007669"/>
    <property type="project" value="TreeGrafter"/>
</dbReference>
<dbReference type="AlphaFoldDB" id="A0A0L0G5M5"/>
<dbReference type="PANTHER" id="PTHR10160">
    <property type="entry name" value="NAD(P) TRANSHYDROGENASE"/>
    <property type="match status" value="1"/>
</dbReference>
<dbReference type="EMBL" id="KQ241825">
    <property type="protein sequence ID" value="KNC83548.1"/>
    <property type="molecule type" value="Genomic_DNA"/>
</dbReference>
<evidence type="ECO:0000256" key="1">
    <source>
        <dbReference type="ARBA" id="ARBA00004429"/>
    </source>
</evidence>
<dbReference type="STRING" id="667725.A0A0L0G5M5"/>
<sequence length="253" mass="28274">MAKISSRCVRSELIYLSTDVCYVFGLSTANWIPHGTRFYFYVQWQYLRRICATKYNRFYSGIWTEVQAALIHKYATCCLNTCLCFNRYPQSRQALGIQICNQYPSSQNTSANLPHHSHQQPFLSQTSEEKPKKTPLLSPLMRALLHWLLLALLMIGLGFLVPVQWQARMLIFVLACGLGYMLVWDVHPSLHTPLMSVTNAISGVVIISGLELIGGALDNTGSCLGLAAAIIASVNVFGGFAVTQRMLNMFTVS</sequence>
<feature type="domain" description="NAD(P) transhydrogenase alpha subunit C-terminal" evidence="14">
    <location>
        <begin position="169"/>
        <end position="251"/>
    </location>
</feature>
<feature type="region of interest" description="Disordered" evidence="12">
    <location>
        <begin position="110"/>
        <end position="130"/>
    </location>
</feature>
<name>A0A0L0G5M5_9EUKA</name>
<keyword evidence="4" id="KW-0997">Cell inner membrane</keyword>
<organism evidence="15 16">
    <name type="scientific">Sphaeroforma arctica JP610</name>
    <dbReference type="NCBI Taxonomy" id="667725"/>
    <lineage>
        <taxon>Eukaryota</taxon>
        <taxon>Ichthyosporea</taxon>
        <taxon>Ichthyophonida</taxon>
        <taxon>Sphaeroforma</taxon>
    </lineage>
</organism>
<evidence type="ECO:0000259" key="14">
    <source>
        <dbReference type="Pfam" id="PF12769"/>
    </source>
</evidence>
<dbReference type="GO" id="GO:0005886">
    <property type="term" value="C:plasma membrane"/>
    <property type="evidence" value="ECO:0007669"/>
    <property type="project" value="UniProtKB-SubCell"/>
</dbReference>
<proteinExistence type="predicted"/>
<keyword evidence="8 13" id="KW-1133">Transmembrane helix</keyword>
<keyword evidence="5 13" id="KW-0812">Transmembrane</keyword>
<comment type="catalytic activity">
    <reaction evidence="11">
        <text>NAD(+) + NADPH + H(+)(in) = NADH + NADP(+) + H(+)(out)</text>
        <dbReference type="Rhea" id="RHEA:47992"/>
        <dbReference type="ChEBI" id="CHEBI:15378"/>
        <dbReference type="ChEBI" id="CHEBI:57540"/>
        <dbReference type="ChEBI" id="CHEBI:57783"/>
        <dbReference type="ChEBI" id="CHEBI:57945"/>
        <dbReference type="ChEBI" id="CHEBI:58349"/>
        <dbReference type="EC" id="7.1.1.1"/>
    </reaction>
</comment>
<evidence type="ECO:0000256" key="4">
    <source>
        <dbReference type="ARBA" id="ARBA00022519"/>
    </source>
</evidence>
<keyword evidence="9" id="KW-0520">NAD</keyword>
<evidence type="ECO:0000256" key="13">
    <source>
        <dbReference type="SAM" id="Phobius"/>
    </source>
</evidence>
<dbReference type="GO" id="GO:0008750">
    <property type="term" value="F:proton-translocating NAD(P)+ transhydrogenase activity"/>
    <property type="evidence" value="ECO:0007669"/>
    <property type="project" value="UniProtKB-EC"/>
</dbReference>
<gene>
    <name evidence="15" type="ORF">SARC_04195</name>
</gene>
<evidence type="ECO:0000256" key="7">
    <source>
        <dbReference type="ARBA" id="ARBA00022967"/>
    </source>
</evidence>
<dbReference type="GO" id="GO:0050661">
    <property type="term" value="F:NADP binding"/>
    <property type="evidence" value="ECO:0007669"/>
    <property type="project" value="TreeGrafter"/>
</dbReference>
<reference evidence="15 16" key="1">
    <citation type="submission" date="2011-02" db="EMBL/GenBank/DDBJ databases">
        <title>The Genome Sequence of Sphaeroforma arctica JP610.</title>
        <authorList>
            <consortium name="The Broad Institute Genome Sequencing Platform"/>
            <person name="Russ C."/>
            <person name="Cuomo C."/>
            <person name="Young S.K."/>
            <person name="Zeng Q."/>
            <person name="Gargeya S."/>
            <person name="Alvarado L."/>
            <person name="Berlin A."/>
            <person name="Chapman S.B."/>
            <person name="Chen Z."/>
            <person name="Freedman E."/>
            <person name="Gellesch M."/>
            <person name="Goldberg J."/>
            <person name="Griggs A."/>
            <person name="Gujja S."/>
            <person name="Heilman E."/>
            <person name="Heiman D."/>
            <person name="Howarth C."/>
            <person name="Mehta T."/>
            <person name="Neiman D."/>
            <person name="Pearson M."/>
            <person name="Roberts A."/>
            <person name="Saif S."/>
            <person name="Shea T."/>
            <person name="Shenoy N."/>
            <person name="Sisk P."/>
            <person name="Stolte C."/>
            <person name="Sykes S."/>
            <person name="White J."/>
            <person name="Yandava C."/>
            <person name="Burger G."/>
            <person name="Gray M.W."/>
            <person name="Holland P.W.H."/>
            <person name="King N."/>
            <person name="Lang F.B.F."/>
            <person name="Roger A.J."/>
            <person name="Ruiz-Trillo I."/>
            <person name="Haas B."/>
            <person name="Nusbaum C."/>
            <person name="Birren B."/>
        </authorList>
    </citation>
    <scope>NUCLEOTIDE SEQUENCE [LARGE SCALE GENOMIC DNA]</scope>
    <source>
        <strain evidence="15 16">JP610</strain>
    </source>
</reference>
<keyword evidence="7" id="KW-1278">Translocase</keyword>
<keyword evidence="16" id="KW-1185">Reference proteome</keyword>
<evidence type="ECO:0000313" key="16">
    <source>
        <dbReference type="Proteomes" id="UP000054560"/>
    </source>
</evidence>
<evidence type="ECO:0000256" key="12">
    <source>
        <dbReference type="SAM" id="MobiDB-lite"/>
    </source>
</evidence>
<evidence type="ECO:0000256" key="6">
    <source>
        <dbReference type="ARBA" id="ARBA00022857"/>
    </source>
</evidence>
<evidence type="ECO:0000256" key="10">
    <source>
        <dbReference type="ARBA" id="ARBA00023136"/>
    </source>
</evidence>
<accession>A0A0L0G5M5</accession>
<feature type="transmembrane region" description="Helical" evidence="13">
    <location>
        <begin position="223"/>
        <end position="243"/>
    </location>
</feature>
<keyword evidence="6" id="KW-0521">NADP</keyword>
<dbReference type="GeneID" id="25904699"/>
<dbReference type="OrthoDB" id="37244at2759"/>
<feature type="transmembrane region" description="Helical" evidence="13">
    <location>
        <begin position="140"/>
        <end position="161"/>
    </location>
</feature>
<protein>
    <recommendedName>
        <fullName evidence="2">proton-translocating NAD(P)(+) transhydrogenase</fullName>
        <ecNumber evidence="2">7.1.1.1</ecNumber>
    </recommendedName>
</protein>
<evidence type="ECO:0000256" key="11">
    <source>
        <dbReference type="ARBA" id="ARBA00048202"/>
    </source>
</evidence>
<evidence type="ECO:0000256" key="5">
    <source>
        <dbReference type="ARBA" id="ARBA00022692"/>
    </source>
</evidence>
<feature type="transmembrane region" description="Helical" evidence="13">
    <location>
        <begin position="196"/>
        <end position="217"/>
    </location>
</feature>
<evidence type="ECO:0000256" key="9">
    <source>
        <dbReference type="ARBA" id="ARBA00023027"/>
    </source>
</evidence>
<dbReference type="EC" id="7.1.1.1" evidence="2"/>
<dbReference type="InterPro" id="IPR024605">
    <property type="entry name" value="NADP_transhyd_a_C"/>
</dbReference>
<evidence type="ECO:0000256" key="8">
    <source>
        <dbReference type="ARBA" id="ARBA00022989"/>
    </source>
</evidence>
<evidence type="ECO:0000313" key="15">
    <source>
        <dbReference type="EMBL" id="KNC83548.1"/>
    </source>
</evidence>
<dbReference type="Proteomes" id="UP000054560">
    <property type="component" value="Unassembled WGS sequence"/>
</dbReference>
<keyword evidence="3" id="KW-1003">Cell membrane</keyword>
<comment type="subcellular location">
    <subcellularLocation>
        <location evidence="1">Cell inner membrane</location>
        <topology evidence="1">Multi-pass membrane protein</topology>
    </subcellularLocation>
</comment>
<evidence type="ECO:0000256" key="2">
    <source>
        <dbReference type="ARBA" id="ARBA00012943"/>
    </source>
</evidence>
<feature type="transmembrane region" description="Helical" evidence="13">
    <location>
        <begin position="167"/>
        <end position="184"/>
    </location>
</feature>
<dbReference type="Pfam" id="PF12769">
    <property type="entry name" value="PNTB_4TM"/>
    <property type="match status" value="1"/>
</dbReference>
<dbReference type="RefSeq" id="XP_014157450.1">
    <property type="nucleotide sequence ID" value="XM_014301975.1"/>
</dbReference>
<dbReference type="PANTHER" id="PTHR10160:SF19">
    <property type="entry name" value="PROTON-TRANSLOCATING NAD(P)(+) TRANSHYDROGENASE"/>
    <property type="match status" value="1"/>
</dbReference>
<keyword evidence="10 13" id="KW-0472">Membrane</keyword>
<evidence type="ECO:0000256" key="3">
    <source>
        <dbReference type="ARBA" id="ARBA00022475"/>
    </source>
</evidence>